<evidence type="ECO:0000313" key="3">
    <source>
        <dbReference type="Proteomes" id="UP000250321"/>
    </source>
</evidence>
<proteinExistence type="predicted"/>
<dbReference type="AlphaFoldDB" id="A0A314Y278"/>
<evidence type="ECO:0000313" key="2">
    <source>
        <dbReference type="EMBL" id="PQQ09704.1"/>
    </source>
</evidence>
<accession>A0A314Y278</accession>
<comment type="caution">
    <text evidence="1">The sequence shown here is derived from an EMBL/GenBank/DDBJ whole genome shotgun (WGS) entry which is preliminary data.</text>
</comment>
<reference evidence="1 3" key="1">
    <citation type="submission" date="2018-02" db="EMBL/GenBank/DDBJ databases">
        <title>Draft genome of wild Prunus yedoensis var. nudiflora.</title>
        <authorList>
            <person name="Baek S."/>
            <person name="Kim J.-H."/>
            <person name="Choi K."/>
            <person name="Kim G.-B."/>
            <person name="Cho A."/>
            <person name="Jang H."/>
            <person name="Shin C.-H."/>
            <person name="Yu H.-J."/>
            <person name="Mun J.-H."/>
        </authorList>
    </citation>
    <scope>NUCLEOTIDE SEQUENCE [LARGE SCALE GENOMIC DNA]</scope>
    <source>
        <strain evidence="3">cv. Jeju island</strain>
        <tissue evidence="1">Leaf</tissue>
    </source>
</reference>
<dbReference type="Proteomes" id="UP000250321">
    <property type="component" value="Unassembled WGS sequence"/>
</dbReference>
<protein>
    <submittedName>
        <fullName evidence="1">Uncharacterized protein</fullName>
    </submittedName>
</protein>
<dbReference type="EMBL" id="PJQY01000588">
    <property type="protein sequence ID" value="PQQ09704.1"/>
    <property type="molecule type" value="Genomic_DNA"/>
</dbReference>
<evidence type="ECO:0000313" key="1">
    <source>
        <dbReference type="EMBL" id="PQP98250.1"/>
    </source>
</evidence>
<organism evidence="1 3">
    <name type="scientific">Prunus yedoensis var. nudiflora</name>
    <dbReference type="NCBI Taxonomy" id="2094558"/>
    <lineage>
        <taxon>Eukaryota</taxon>
        <taxon>Viridiplantae</taxon>
        <taxon>Streptophyta</taxon>
        <taxon>Embryophyta</taxon>
        <taxon>Tracheophyta</taxon>
        <taxon>Spermatophyta</taxon>
        <taxon>Magnoliopsida</taxon>
        <taxon>eudicotyledons</taxon>
        <taxon>Gunneridae</taxon>
        <taxon>Pentapetalae</taxon>
        <taxon>rosids</taxon>
        <taxon>fabids</taxon>
        <taxon>Rosales</taxon>
        <taxon>Rosaceae</taxon>
        <taxon>Amygdaloideae</taxon>
        <taxon>Amygdaleae</taxon>
        <taxon>Prunus</taxon>
    </lineage>
</organism>
<name>A0A314Y278_PRUYE</name>
<dbReference type="EMBL" id="PJQY01001912">
    <property type="protein sequence ID" value="PQP98250.1"/>
    <property type="molecule type" value="Genomic_DNA"/>
</dbReference>
<keyword evidence="3" id="KW-1185">Reference proteome</keyword>
<sequence>MMLNVELSEKRLLKNGKPTIRALGIATIERDLRDDLDQTRITNIISGLSRNAMKCSQRCNDTRENQLAMGHEAFPEPAAIRLSRRKRSIRMKNPN</sequence>
<gene>
    <name evidence="2" type="ORF">Pyn_28240</name>
    <name evidence="1" type="ORF">Pyn_35859</name>
</gene>